<evidence type="ECO:0000313" key="15">
    <source>
        <dbReference type="Proteomes" id="UP000289886"/>
    </source>
</evidence>
<keyword evidence="10 14" id="KW-0407">Ion channel</keyword>
<feature type="region of interest" description="Disordered" evidence="11">
    <location>
        <begin position="72"/>
        <end position="107"/>
    </location>
</feature>
<evidence type="ECO:0000256" key="11">
    <source>
        <dbReference type="SAM" id="MobiDB-lite"/>
    </source>
</evidence>
<keyword evidence="3" id="KW-0633">Potassium transport</keyword>
<dbReference type="PANTHER" id="PTHR10027:SF35">
    <property type="entry name" value="POTASSIUM CHANNEL SUBFAMILY T MEMBER 2-LIKE"/>
    <property type="match status" value="1"/>
</dbReference>
<evidence type="ECO:0000256" key="4">
    <source>
        <dbReference type="ARBA" id="ARBA00022692"/>
    </source>
</evidence>
<evidence type="ECO:0000256" key="12">
    <source>
        <dbReference type="SAM" id="SignalP"/>
    </source>
</evidence>
<name>A0A444UTE2_ACIRT</name>
<organism evidence="14 15">
    <name type="scientific">Acipenser ruthenus</name>
    <name type="common">Sterlet sturgeon</name>
    <dbReference type="NCBI Taxonomy" id="7906"/>
    <lineage>
        <taxon>Eukaryota</taxon>
        <taxon>Metazoa</taxon>
        <taxon>Chordata</taxon>
        <taxon>Craniata</taxon>
        <taxon>Vertebrata</taxon>
        <taxon>Euteleostomi</taxon>
        <taxon>Actinopterygii</taxon>
        <taxon>Chondrostei</taxon>
        <taxon>Acipenseriformes</taxon>
        <taxon>Acipenseridae</taxon>
        <taxon>Acipenser</taxon>
    </lineage>
</organism>
<feature type="signal peptide" evidence="12">
    <location>
        <begin position="1"/>
        <end position="20"/>
    </location>
</feature>
<feature type="region of interest" description="Disordered" evidence="11">
    <location>
        <begin position="248"/>
        <end position="325"/>
    </location>
</feature>
<evidence type="ECO:0000313" key="14">
    <source>
        <dbReference type="EMBL" id="RXM91432.1"/>
    </source>
</evidence>
<comment type="subcellular location">
    <subcellularLocation>
        <location evidence="1">Membrane</location>
        <topology evidence="1">Multi-pass membrane protein</topology>
    </subcellularLocation>
</comment>
<evidence type="ECO:0000256" key="3">
    <source>
        <dbReference type="ARBA" id="ARBA00022538"/>
    </source>
</evidence>
<reference evidence="14 15" key="1">
    <citation type="submission" date="2019-01" db="EMBL/GenBank/DDBJ databases">
        <title>Draft Genome and Complete Hox-Cluster Characterization of the Sterlet Sturgeon (Acipenser ruthenus).</title>
        <authorList>
            <person name="Wei Q."/>
        </authorList>
    </citation>
    <scope>NUCLEOTIDE SEQUENCE [LARGE SCALE GENOMIC DNA]</scope>
    <source>
        <strain evidence="14">WHYD16114868_AA</strain>
        <tissue evidence="14">Blood</tissue>
    </source>
</reference>
<proteinExistence type="predicted"/>
<dbReference type="InterPro" id="IPR003929">
    <property type="entry name" value="K_chnl_BK_asu"/>
</dbReference>
<evidence type="ECO:0000256" key="8">
    <source>
        <dbReference type="ARBA" id="ARBA00023065"/>
    </source>
</evidence>
<keyword evidence="6" id="KW-0630">Potassium</keyword>
<dbReference type="GO" id="GO:0015271">
    <property type="term" value="F:outward rectifier potassium channel activity"/>
    <property type="evidence" value="ECO:0007669"/>
    <property type="project" value="TreeGrafter"/>
</dbReference>
<feature type="domain" description="Calcium-activated potassium channel BK alpha subunit" evidence="13">
    <location>
        <begin position="104"/>
        <end position="159"/>
    </location>
</feature>
<evidence type="ECO:0000259" key="13">
    <source>
        <dbReference type="Pfam" id="PF03493"/>
    </source>
</evidence>
<keyword evidence="12" id="KW-0732">Signal</keyword>
<feature type="region of interest" description="Disordered" evidence="11">
    <location>
        <begin position="23"/>
        <end position="52"/>
    </location>
</feature>
<dbReference type="AlphaFoldDB" id="A0A444UTE2"/>
<dbReference type="GO" id="GO:0005886">
    <property type="term" value="C:plasma membrane"/>
    <property type="evidence" value="ECO:0007669"/>
    <property type="project" value="TreeGrafter"/>
</dbReference>
<sequence>MSCGWLLSPCVRCLSAGTVAMDLQDSGSSEGSPESARVGGNTLALPVTDPARERRHSIAPVLELMDNVPSPSFDLLSDQSEDEAGPEGREAEPDCGGASEEGGAGSAERWQRSYGRCSANEIYHIQLDESKFFGEYQGKSFTYASFHAHKKYGVCLIGVRRVDNANILLNPGPCHIMSGSDTCFYINISKEENSAFIFNQQEALRGSHGPPQSIYHGLTRLPGAHMSCGWLLSPCVRCLSAGTVAMDLQDSGSSEGSPESARVGGNTLALPVPDPARERRHSIAPVLELMDNVPSPSFDLLSDQSEDEAGPEGREAEPDCGGASE</sequence>
<evidence type="ECO:0000256" key="10">
    <source>
        <dbReference type="ARBA" id="ARBA00023303"/>
    </source>
</evidence>
<dbReference type="InterPro" id="IPR047871">
    <property type="entry name" value="K_chnl_Slo-like"/>
</dbReference>
<evidence type="ECO:0000256" key="1">
    <source>
        <dbReference type="ARBA" id="ARBA00004141"/>
    </source>
</evidence>
<dbReference type="EMBL" id="SCEB01008811">
    <property type="protein sequence ID" value="RXM91432.1"/>
    <property type="molecule type" value="Genomic_DNA"/>
</dbReference>
<accession>A0A444UTE2</accession>
<dbReference type="GO" id="GO:0005228">
    <property type="term" value="F:intracellular sodium-activated potassium channel activity"/>
    <property type="evidence" value="ECO:0007669"/>
    <property type="project" value="TreeGrafter"/>
</dbReference>
<keyword evidence="4" id="KW-0812">Transmembrane</keyword>
<dbReference type="Proteomes" id="UP000289886">
    <property type="component" value="Unassembled WGS sequence"/>
</dbReference>
<evidence type="ECO:0000256" key="6">
    <source>
        <dbReference type="ARBA" id="ARBA00022958"/>
    </source>
</evidence>
<evidence type="ECO:0000256" key="5">
    <source>
        <dbReference type="ARBA" id="ARBA00022826"/>
    </source>
</evidence>
<evidence type="ECO:0000256" key="2">
    <source>
        <dbReference type="ARBA" id="ARBA00022448"/>
    </source>
</evidence>
<evidence type="ECO:0000256" key="7">
    <source>
        <dbReference type="ARBA" id="ARBA00022989"/>
    </source>
</evidence>
<keyword evidence="8" id="KW-0406">Ion transport</keyword>
<protein>
    <submittedName>
        <fullName evidence="14">Potassium channel subfamily T member 2</fullName>
    </submittedName>
</protein>
<keyword evidence="5" id="KW-0631">Potassium channel</keyword>
<comment type="caution">
    <text evidence="14">The sequence shown here is derived from an EMBL/GenBank/DDBJ whole genome shotgun (WGS) entry which is preliminary data.</text>
</comment>
<dbReference type="PANTHER" id="PTHR10027">
    <property type="entry name" value="CALCIUM-ACTIVATED POTASSIUM CHANNEL ALPHA CHAIN"/>
    <property type="match status" value="1"/>
</dbReference>
<evidence type="ECO:0000256" key="9">
    <source>
        <dbReference type="ARBA" id="ARBA00023136"/>
    </source>
</evidence>
<keyword evidence="2" id="KW-0813">Transport</keyword>
<gene>
    <name evidence="14" type="ORF">EOD39_21185</name>
</gene>
<keyword evidence="7" id="KW-1133">Transmembrane helix</keyword>
<feature type="chain" id="PRO_5019256308" evidence="12">
    <location>
        <begin position="21"/>
        <end position="325"/>
    </location>
</feature>
<dbReference type="Pfam" id="PF03493">
    <property type="entry name" value="BK_channel_a"/>
    <property type="match status" value="1"/>
</dbReference>
<keyword evidence="9" id="KW-0472">Membrane</keyword>
<keyword evidence="15" id="KW-1185">Reference proteome</keyword>